<evidence type="ECO:0000259" key="1">
    <source>
        <dbReference type="Pfam" id="PF12680"/>
    </source>
</evidence>
<comment type="caution">
    <text evidence="2">The sequence shown here is derived from an EMBL/GenBank/DDBJ whole genome shotgun (WGS) entry which is preliminary data.</text>
</comment>
<name>A0A4U1J8H8_9BACT</name>
<dbReference type="EMBL" id="SSMQ01000026">
    <property type="protein sequence ID" value="TKD03962.1"/>
    <property type="molecule type" value="Genomic_DNA"/>
</dbReference>
<dbReference type="Gene3D" id="3.10.450.50">
    <property type="match status" value="1"/>
</dbReference>
<protein>
    <submittedName>
        <fullName evidence="2">Nuclear transport factor 2 family protein</fullName>
    </submittedName>
</protein>
<dbReference type="InterPro" id="IPR037401">
    <property type="entry name" value="SnoaL-like"/>
</dbReference>
<organism evidence="2 3">
    <name type="scientific">Polyangium fumosum</name>
    <dbReference type="NCBI Taxonomy" id="889272"/>
    <lineage>
        <taxon>Bacteria</taxon>
        <taxon>Pseudomonadati</taxon>
        <taxon>Myxococcota</taxon>
        <taxon>Polyangia</taxon>
        <taxon>Polyangiales</taxon>
        <taxon>Polyangiaceae</taxon>
        <taxon>Polyangium</taxon>
    </lineage>
</organism>
<accession>A0A4U1J8H8</accession>
<reference evidence="2 3" key="1">
    <citation type="submission" date="2019-04" db="EMBL/GenBank/DDBJ databases">
        <authorList>
            <person name="Li Y."/>
            <person name="Wang J."/>
        </authorList>
    </citation>
    <scope>NUCLEOTIDE SEQUENCE [LARGE SCALE GENOMIC DNA]</scope>
    <source>
        <strain evidence="2 3">DSM 14668</strain>
    </source>
</reference>
<gene>
    <name evidence="2" type="ORF">E8A74_24215</name>
</gene>
<sequence>MHPNQALIEQFYRAFQKRDAEGMIACYHPDVAFSDAVFVGLRAAEARGMWRMLCERGKDLTLEFSDARADDSTGSAHWEARYSFSATGRQVHNVIDASFEFRDGKIIRHTDRFDLGRWTRMALGLPGLVLGWTPFFQNAVRKKARKGLADYMAKNPERAGG</sequence>
<dbReference type="Proteomes" id="UP000309215">
    <property type="component" value="Unassembled WGS sequence"/>
</dbReference>
<dbReference type="Pfam" id="PF12680">
    <property type="entry name" value="SnoaL_2"/>
    <property type="match status" value="1"/>
</dbReference>
<dbReference type="OrthoDB" id="391735at2"/>
<keyword evidence="3" id="KW-1185">Reference proteome</keyword>
<evidence type="ECO:0000313" key="3">
    <source>
        <dbReference type="Proteomes" id="UP000309215"/>
    </source>
</evidence>
<dbReference type="InterPro" id="IPR032710">
    <property type="entry name" value="NTF2-like_dom_sf"/>
</dbReference>
<feature type="domain" description="SnoaL-like" evidence="1">
    <location>
        <begin position="8"/>
        <end position="109"/>
    </location>
</feature>
<dbReference type="RefSeq" id="WP_136931437.1">
    <property type="nucleotide sequence ID" value="NZ_SSMQ01000026.1"/>
</dbReference>
<proteinExistence type="predicted"/>
<dbReference type="AlphaFoldDB" id="A0A4U1J8H8"/>
<evidence type="ECO:0000313" key="2">
    <source>
        <dbReference type="EMBL" id="TKD03962.1"/>
    </source>
</evidence>
<dbReference type="SUPFAM" id="SSF54427">
    <property type="entry name" value="NTF2-like"/>
    <property type="match status" value="1"/>
</dbReference>